<comment type="caution">
    <text evidence="1">The sequence shown here is derived from an EMBL/GenBank/DDBJ whole genome shotgun (WGS) entry which is preliminary data.</text>
</comment>
<dbReference type="VEuPathDB" id="FungiDB:LCOR_08904.1"/>
<gene>
    <name evidence="1" type="ORF">LCOR_08904.1</name>
</gene>
<sequence length="114" mass="12439">MHDISIKGVSVRTGSIDVLAYIEGKFGFKTLAGLAFCFGSTTLHHGFRSLTTSSKECLCLWKRFLWAGNATWGIIIISLGSSPSLYQVAAASLCTSQVCWKSFLERVQDSTGLR</sequence>
<organism evidence="1 2">
    <name type="scientific">Lichtheimia corymbifera JMRC:FSU:9682</name>
    <dbReference type="NCBI Taxonomy" id="1263082"/>
    <lineage>
        <taxon>Eukaryota</taxon>
        <taxon>Fungi</taxon>
        <taxon>Fungi incertae sedis</taxon>
        <taxon>Mucoromycota</taxon>
        <taxon>Mucoromycotina</taxon>
        <taxon>Mucoromycetes</taxon>
        <taxon>Mucorales</taxon>
        <taxon>Lichtheimiaceae</taxon>
        <taxon>Lichtheimia</taxon>
    </lineage>
</organism>
<accession>A0A068S6Z5</accession>
<dbReference type="EMBL" id="CBTN010000052">
    <property type="protein sequence ID" value="CDH58024.1"/>
    <property type="molecule type" value="Genomic_DNA"/>
</dbReference>
<reference evidence="1" key="1">
    <citation type="submission" date="2013-08" db="EMBL/GenBank/DDBJ databases">
        <title>Gene expansion shapes genome architecture in the human pathogen Lichtheimia corymbifera: an evolutionary genomics analysis in the ancient terrestrial Mucorales (Mucoromycotina).</title>
        <authorList>
            <person name="Schwartze V.U."/>
            <person name="Winter S."/>
            <person name="Shelest E."/>
            <person name="Marcet-Houben M."/>
            <person name="Horn F."/>
            <person name="Wehner S."/>
            <person name="Hoffmann K."/>
            <person name="Riege K."/>
            <person name="Sammeth M."/>
            <person name="Nowrousian M."/>
            <person name="Valiante V."/>
            <person name="Linde J."/>
            <person name="Jacobsen I.D."/>
            <person name="Marz M."/>
            <person name="Brakhage A.A."/>
            <person name="Gabaldon T."/>
            <person name="Bocker S."/>
            <person name="Voigt K."/>
        </authorList>
    </citation>
    <scope>NUCLEOTIDE SEQUENCE [LARGE SCALE GENOMIC DNA]</scope>
    <source>
        <strain evidence="1">FSU 9682</strain>
    </source>
</reference>
<name>A0A068S6Z5_9FUNG</name>
<evidence type="ECO:0000313" key="2">
    <source>
        <dbReference type="Proteomes" id="UP000027586"/>
    </source>
</evidence>
<keyword evidence="2" id="KW-1185">Reference proteome</keyword>
<proteinExistence type="predicted"/>
<dbReference type="Proteomes" id="UP000027586">
    <property type="component" value="Unassembled WGS sequence"/>
</dbReference>
<evidence type="ECO:0000313" key="1">
    <source>
        <dbReference type="EMBL" id="CDH58024.1"/>
    </source>
</evidence>
<dbReference type="AlphaFoldDB" id="A0A068S6Z5"/>
<protein>
    <submittedName>
        <fullName evidence="1">Uncharacterized protein</fullName>
    </submittedName>
</protein>